<feature type="transmembrane region" description="Helical" evidence="1">
    <location>
        <begin position="74"/>
        <end position="95"/>
    </location>
</feature>
<keyword evidence="3" id="KW-1185">Reference proteome</keyword>
<reference evidence="2 3" key="1">
    <citation type="submission" date="2023-02" db="EMBL/GenBank/DDBJ databases">
        <authorList>
            <person name="Wang Y."/>
        </authorList>
    </citation>
    <scope>NUCLEOTIDE SEQUENCE [LARGE SCALE GENOMIC DNA]</scope>
</reference>
<dbReference type="Proteomes" id="UP001225733">
    <property type="component" value="Segment"/>
</dbReference>
<sequence length="133" mass="15193">MTPKKIQEIFEKVLKEKEKGYTDGRLEEIRKEREYVESIVNDGIQKSNNMLKEFKMNLKYKFCNIFSEFSFENLIVNFLMGILVLTLVAFLVILYATIFSFLVGIIGSTTIAILLCVVLTIIVLVLGSLLDVS</sequence>
<name>A0AAF0JYN8_9CAUD</name>
<feature type="transmembrane region" description="Helical" evidence="1">
    <location>
        <begin position="101"/>
        <end position="130"/>
    </location>
</feature>
<dbReference type="EMBL" id="OQ515481">
    <property type="protein sequence ID" value="WGA02296.1"/>
    <property type="molecule type" value="Genomic_DNA"/>
</dbReference>
<organism evidence="2 3">
    <name type="scientific">Campylobacter phage vB_Cj_QDYZ</name>
    <dbReference type="NCBI Taxonomy" id="3032374"/>
    <lineage>
        <taxon>Viruses</taxon>
        <taxon>Duplodnaviria</taxon>
        <taxon>Heunggongvirae</taxon>
        <taxon>Uroviricota</taxon>
        <taxon>Caudoviricetes</taxon>
        <taxon>Connertonviridae</taxon>
        <taxon>Fletchervirus</taxon>
        <taxon>Fletchervirus QDYZ</taxon>
    </lineage>
</organism>
<evidence type="ECO:0000256" key="1">
    <source>
        <dbReference type="SAM" id="Phobius"/>
    </source>
</evidence>
<protein>
    <submittedName>
        <fullName evidence="2">Uncharacterized protein</fullName>
    </submittedName>
</protein>
<evidence type="ECO:0000313" key="2">
    <source>
        <dbReference type="EMBL" id="WGA02296.1"/>
    </source>
</evidence>
<keyword evidence="1" id="KW-1133">Transmembrane helix</keyword>
<proteinExistence type="predicted"/>
<keyword evidence="1" id="KW-0472">Membrane</keyword>
<accession>A0AAF0JYN8</accession>
<evidence type="ECO:0000313" key="3">
    <source>
        <dbReference type="Proteomes" id="UP001225733"/>
    </source>
</evidence>
<keyword evidence="1" id="KW-0812">Transmembrane</keyword>